<feature type="compositionally biased region" description="Pro residues" evidence="5">
    <location>
        <begin position="317"/>
        <end position="328"/>
    </location>
</feature>
<evidence type="ECO:0000256" key="1">
    <source>
        <dbReference type="ARBA" id="ARBA00022694"/>
    </source>
</evidence>
<comment type="similarity">
    <text evidence="4">Belongs to the eukaryotic/archaeal RNase P protein component 4 family.</text>
</comment>
<dbReference type="GO" id="GO:0046872">
    <property type="term" value="F:metal ion binding"/>
    <property type="evidence" value="ECO:0007669"/>
    <property type="project" value="UniProtKB-KW"/>
</dbReference>
<feature type="compositionally biased region" description="Polar residues" evidence="5">
    <location>
        <begin position="420"/>
        <end position="431"/>
    </location>
</feature>
<feature type="compositionally biased region" description="Low complexity" evidence="5">
    <location>
        <begin position="368"/>
        <end position="386"/>
    </location>
</feature>
<keyword evidence="1" id="KW-0819">tRNA processing</keyword>
<feature type="compositionally biased region" description="Polar residues" evidence="5">
    <location>
        <begin position="690"/>
        <end position="721"/>
    </location>
</feature>
<dbReference type="OrthoDB" id="128536at2759"/>
<feature type="region of interest" description="Disordered" evidence="5">
    <location>
        <begin position="314"/>
        <end position="657"/>
    </location>
</feature>
<feature type="compositionally biased region" description="Basic and acidic residues" evidence="5">
    <location>
        <begin position="1343"/>
        <end position="1352"/>
    </location>
</feature>
<keyword evidence="7" id="KW-1185">Reference proteome</keyword>
<dbReference type="Pfam" id="PF04032">
    <property type="entry name" value="Rpr2"/>
    <property type="match status" value="1"/>
</dbReference>
<feature type="compositionally biased region" description="Basic and acidic residues" evidence="5">
    <location>
        <begin position="118"/>
        <end position="133"/>
    </location>
</feature>
<feature type="compositionally biased region" description="Basic and acidic residues" evidence="5">
    <location>
        <begin position="853"/>
        <end position="866"/>
    </location>
</feature>
<feature type="compositionally biased region" description="Acidic residues" evidence="5">
    <location>
        <begin position="1442"/>
        <end position="1453"/>
    </location>
</feature>
<dbReference type="InterPro" id="IPR007175">
    <property type="entry name" value="Rpr2/Snm1/Rpp21"/>
</dbReference>
<keyword evidence="2" id="KW-0479">Metal-binding</keyword>
<feature type="region of interest" description="Disordered" evidence="5">
    <location>
        <begin position="841"/>
        <end position="894"/>
    </location>
</feature>
<dbReference type="GO" id="GO:1902555">
    <property type="term" value="C:endoribonuclease complex"/>
    <property type="evidence" value="ECO:0007669"/>
    <property type="project" value="UniProtKB-ARBA"/>
</dbReference>
<feature type="region of interest" description="Disordered" evidence="5">
    <location>
        <begin position="1170"/>
        <end position="1232"/>
    </location>
</feature>
<accession>A0A1Y1IGA9</accession>
<evidence type="ECO:0000256" key="4">
    <source>
        <dbReference type="ARBA" id="ARBA00038402"/>
    </source>
</evidence>
<feature type="region of interest" description="Disordered" evidence="5">
    <location>
        <begin position="1053"/>
        <end position="1104"/>
    </location>
</feature>
<feature type="region of interest" description="Disordered" evidence="5">
    <location>
        <begin position="1417"/>
        <end position="1479"/>
    </location>
</feature>
<dbReference type="EMBL" id="DF237283">
    <property type="protein sequence ID" value="GAQ87138.1"/>
    <property type="molecule type" value="Genomic_DNA"/>
</dbReference>
<dbReference type="GO" id="GO:1990904">
    <property type="term" value="C:ribonucleoprotein complex"/>
    <property type="evidence" value="ECO:0007669"/>
    <property type="project" value="UniProtKB-ARBA"/>
</dbReference>
<feature type="region of interest" description="Disordered" evidence="5">
    <location>
        <begin position="1330"/>
        <end position="1366"/>
    </location>
</feature>
<feature type="compositionally biased region" description="Polar residues" evidence="5">
    <location>
        <begin position="437"/>
        <end position="447"/>
    </location>
</feature>
<evidence type="ECO:0000256" key="3">
    <source>
        <dbReference type="ARBA" id="ARBA00022833"/>
    </source>
</evidence>
<dbReference type="Gene3D" id="6.20.50.20">
    <property type="match status" value="1"/>
</dbReference>
<feature type="region of interest" description="Disordered" evidence="5">
    <location>
        <begin position="118"/>
        <end position="153"/>
    </location>
</feature>
<evidence type="ECO:0000256" key="5">
    <source>
        <dbReference type="SAM" id="MobiDB-lite"/>
    </source>
</evidence>
<feature type="region of interest" description="Disordered" evidence="5">
    <location>
        <begin position="690"/>
        <end position="818"/>
    </location>
</feature>
<dbReference type="Proteomes" id="UP000054558">
    <property type="component" value="Unassembled WGS sequence"/>
</dbReference>
<feature type="compositionally biased region" description="Basic and acidic residues" evidence="5">
    <location>
        <begin position="630"/>
        <end position="652"/>
    </location>
</feature>
<proteinExistence type="inferred from homology"/>
<evidence type="ECO:0000256" key="2">
    <source>
        <dbReference type="ARBA" id="ARBA00022723"/>
    </source>
</evidence>
<reference evidence="6 7" key="1">
    <citation type="journal article" date="2014" name="Nat. Commun.">
        <title>Klebsormidium flaccidum genome reveals primary factors for plant terrestrial adaptation.</title>
        <authorList>
            <person name="Hori K."/>
            <person name="Maruyama F."/>
            <person name="Fujisawa T."/>
            <person name="Togashi T."/>
            <person name="Yamamoto N."/>
            <person name="Seo M."/>
            <person name="Sato S."/>
            <person name="Yamada T."/>
            <person name="Mori H."/>
            <person name="Tajima N."/>
            <person name="Moriyama T."/>
            <person name="Ikeuchi M."/>
            <person name="Watanabe M."/>
            <person name="Wada H."/>
            <person name="Kobayashi K."/>
            <person name="Saito M."/>
            <person name="Masuda T."/>
            <person name="Sasaki-Sekimoto Y."/>
            <person name="Mashiguchi K."/>
            <person name="Awai K."/>
            <person name="Shimojima M."/>
            <person name="Masuda S."/>
            <person name="Iwai M."/>
            <person name="Nobusawa T."/>
            <person name="Narise T."/>
            <person name="Kondo S."/>
            <person name="Saito H."/>
            <person name="Sato R."/>
            <person name="Murakawa M."/>
            <person name="Ihara Y."/>
            <person name="Oshima-Yamada Y."/>
            <person name="Ohtaka K."/>
            <person name="Satoh M."/>
            <person name="Sonobe K."/>
            <person name="Ishii M."/>
            <person name="Ohtani R."/>
            <person name="Kanamori-Sato M."/>
            <person name="Honoki R."/>
            <person name="Miyazaki D."/>
            <person name="Mochizuki H."/>
            <person name="Umetsu J."/>
            <person name="Higashi K."/>
            <person name="Shibata D."/>
            <person name="Kamiya Y."/>
            <person name="Sato N."/>
            <person name="Nakamura Y."/>
            <person name="Tabata S."/>
            <person name="Ida S."/>
            <person name="Kurokawa K."/>
            <person name="Ohta H."/>
        </authorList>
    </citation>
    <scope>NUCLEOTIDE SEQUENCE [LARGE SCALE GENOMIC DNA]</scope>
    <source>
        <strain evidence="6 7">NIES-2285</strain>
    </source>
</reference>
<name>A0A1Y1IGA9_KLENI</name>
<gene>
    <name evidence="6" type="ORF">KFL_003340020</name>
</gene>
<dbReference type="PANTHER" id="PTHR14742">
    <property type="entry name" value="RIBONUCLEASE P SUBUNIT P21"/>
    <property type="match status" value="1"/>
</dbReference>
<keyword evidence="3" id="KW-0862">Zinc</keyword>
<feature type="region of interest" description="Disordered" evidence="5">
    <location>
        <begin position="244"/>
        <end position="267"/>
    </location>
</feature>
<feature type="compositionally biased region" description="Basic and acidic residues" evidence="5">
    <location>
        <begin position="462"/>
        <end position="472"/>
    </location>
</feature>
<feature type="compositionally biased region" description="Basic and acidic residues" evidence="5">
    <location>
        <begin position="1170"/>
        <end position="1224"/>
    </location>
</feature>
<organism evidence="6 7">
    <name type="scientific">Klebsormidium nitens</name>
    <name type="common">Green alga</name>
    <name type="synonym">Ulothrix nitens</name>
    <dbReference type="NCBI Taxonomy" id="105231"/>
    <lineage>
        <taxon>Eukaryota</taxon>
        <taxon>Viridiplantae</taxon>
        <taxon>Streptophyta</taxon>
        <taxon>Klebsormidiophyceae</taxon>
        <taxon>Klebsormidiales</taxon>
        <taxon>Klebsormidiaceae</taxon>
        <taxon>Klebsormidium</taxon>
    </lineage>
</organism>
<feature type="compositionally biased region" description="Basic and acidic residues" evidence="5">
    <location>
        <begin position="803"/>
        <end position="818"/>
    </location>
</feature>
<dbReference type="PANTHER" id="PTHR14742:SF0">
    <property type="entry name" value="RIBONUCLEASE P PROTEIN SUBUNIT P21"/>
    <property type="match status" value="1"/>
</dbReference>
<evidence type="ECO:0000313" key="7">
    <source>
        <dbReference type="Proteomes" id="UP000054558"/>
    </source>
</evidence>
<dbReference type="GO" id="GO:0008033">
    <property type="term" value="P:tRNA processing"/>
    <property type="evidence" value="ECO:0007669"/>
    <property type="project" value="UniProtKB-KW"/>
</dbReference>
<protein>
    <submittedName>
        <fullName evidence="6">Uncharacterized protein</fullName>
    </submittedName>
</protein>
<sequence length="1525" mass="160104">MATAVRQQRKDVLSTPAAQRAAFLWRAANALLPTALPVANNLSVQLRQLCEAQSAPLPKGADQLSCARCETALLPGVNCRVLSGRQKKHPGSRAVLYQCSVCTHSGAFPGASRAAERSAKAEEAAREQIERLASESGPKAGVVPEGGAKRKRARGKVQSLRALAQKAAKRPEERAGLVLASGSEPKPSVKLVSVTAAEAEASGNLVLAQSLNPLQESLLGEVSTVVTSAVTSGTVDAIMTAGAGLSKNDDRSSEGGKMLSGTEPLPALESAEAPLLKVAPEGEPKTADVSFEDRQPALYSSLGEAAAAQNCTETPPLEVPLPEKPTPLVPAETAKPDTKPGVFFPAEKATPQRTKRPASRSGGRSVLGASMAAKAGQGGKAAPSSANQGGDDEESPYSKVASQREVAEETAQQGGGIGEQLQSGEEATAEQNAAGLQETSAGIQSNRGAEKGVNEGASQAAAKEERGGREDVPTSEALLKPPVAHPSETPADEPTTQNVPPPSEPESSIDTSLRRSARKRGAPNGSGAAPQKDDTATSSKGAETPSRRSLRNGGAALAEATTPLRRSTRRAGSVEPDAKKAVATPGRRSGRTGGVGEAGAEPPVPKPTRRVGSRGVSTEPEDAPQTSAAGREELAAAERGTDDKEQEGDGKVESALGTIAELLEAPLSTFDASEGVASALEVSTQETFVTATQESVPGGESQSQTNTPLEETETQPVLTQETDPEMEELTPPEREVGPSEQETSHTEPESVPILAEEDIRGGPLEGGVFPNTALAEERTGRGAAEGGLEKEEGTKEDEEMADADVHEREGKDEGGEKREMEAVDLGGALRTAEQVAEEITVGEIEMGGGEQTAAEKRDSLLEHDVEVPATKRRRGSPEADDSTAPTEAGVSVAEQEPGLTQTIENMFTAVGGSPGIETGGFFATDFGPPAAADEVPVGQNGRETADGAGAISRLASAESADVMMASADVETPSADVGTAAAAVRPASARLPPQAIVIEDALALADGLLTSPTLGLGIEGHFPPTPTPEGPWKTAAAAGDVIDTHERVDADVSFEPGTQPLEQEHEGGDTDLEDADFEQRSGGGDRQLASGADATAPESALWTDNPDAREDLNGLSLQSRAAIENAARVQAAQRYVASREEDLQNLTVDVARVEARNRRLEAEKENLTAETAELRAARAETEAEREAEKERSEAERLELAERNAELEAGNREVEAGKRQLEREKNEAEEESAGLRAELEELRAEAEAAKQALQREVDQQRELKVKAYESAWKAAVAKFEQEALERYESLRDRLEGRIAEAHTSANKAHATIATLQRTISTQQRMITTLRETIQTDSAGGNGRKRGAEAEEEGAKKKKARGGEEEGAVTVGDDVATEVTTVFDGIPEPAVFRRGERAANLRQGVPKAAKVAPGAVDVRAGVPAPKKRGRKGTASERKIDIDLMTSDEDEPALDSEDGARGSGRSGKAESKKDNGAVNGQLSVENVPYRMPRYPVSGGLRSNPNIGFFKYGRVWRTYWKRGPPRSMAY</sequence>
<dbReference type="OMA" id="MEREMLT"/>
<feature type="compositionally biased region" description="Basic and acidic residues" evidence="5">
    <location>
        <begin position="731"/>
        <end position="748"/>
    </location>
</feature>
<evidence type="ECO:0000313" key="6">
    <source>
        <dbReference type="EMBL" id="GAQ87138.1"/>
    </source>
</evidence>